<protein>
    <submittedName>
        <fullName evidence="3">Uncharacterized protein</fullName>
    </submittedName>
</protein>
<proteinExistence type="predicted"/>
<feature type="compositionally biased region" description="Low complexity" evidence="1">
    <location>
        <begin position="92"/>
        <end position="102"/>
    </location>
</feature>
<feature type="chain" id="PRO_5023137523" evidence="2">
    <location>
        <begin position="35"/>
        <end position="272"/>
    </location>
</feature>
<feature type="compositionally biased region" description="Low complexity" evidence="1">
    <location>
        <begin position="182"/>
        <end position="216"/>
    </location>
</feature>
<feature type="signal peptide" evidence="2">
    <location>
        <begin position="1"/>
        <end position="34"/>
    </location>
</feature>
<name>A0A5C5ZJ41_9BACT</name>
<comment type="caution">
    <text evidence="3">The sequence shown here is derived from an EMBL/GenBank/DDBJ whole genome shotgun (WGS) entry which is preliminary data.</text>
</comment>
<gene>
    <name evidence="3" type="ORF">Mal64_28040</name>
</gene>
<feature type="region of interest" description="Disordered" evidence="1">
    <location>
        <begin position="157"/>
        <end position="233"/>
    </location>
</feature>
<feature type="compositionally biased region" description="Low complexity" evidence="1">
    <location>
        <begin position="46"/>
        <end position="65"/>
    </location>
</feature>
<evidence type="ECO:0000313" key="3">
    <source>
        <dbReference type="EMBL" id="TWT87266.1"/>
    </source>
</evidence>
<dbReference type="Proteomes" id="UP000315440">
    <property type="component" value="Unassembled WGS sequence"/>
</dbReference>
<organism evidence="3 4">
    <name type="scientific">Pseudobythopirellula maris</name>
    <dbReference type="NCBI Taxonomy" id="2527991"/>
    <lineage>
        <taxon>Bacteria</taxon>
        <taxon>Pseudomonadati</taxon>
        <taxon>Planctomycetota</taxon>
        <taxon>Planctomycetia</taxon>
        <taxon>Pirellulales</taxon>
        <taxon>Lacipirellulaceae</taxon>
        <taxon>Pseudobythopirellula</taxon>
    </lineage>
</organism>
<feature type="region of interest" description="Disordered" evidence="1">
    <location>
        <begin position="92"/>
        <end position="115"/>
    </location>
</feature>
<dbReference type="RefSeq" id="WP_146401258.1">
    <property type="nucleotide sequence ID" value="NZ_SJPQ01000003.1"/>
</dbReference>
<dbReference type="OrthoDB" id="277548at2"/>
<evidence type="ECO:0000256" key="2">
    <source>
        <dbReference type="SAM" id="SignalP"/>
    </source>
</evidence>
<sequence length="272" mass="28041" precursor="true">MKSTNPTAAMAATLCAAMLCVATIGVIAASDAQAAPNRPPTGGLGDSLLGGDLGGLLAPTAPPAGAKDRPLAPTPDWIAVPDSDTLERMRRPGAAGAQLPQGPGAGEDLGESPLDKIVGGMKEAEQRLADRDTGTVALTAQKQVVADLEALIAKMEQQCQSCQNPSQSKKEQGKKQASQRSKPGAPKPGAGKPAGSTTAQSAARSSTTRMGSAPAGGAAGKPMPEALKQAWGHLPERVREQMLQSGSEDFLPEYREEIQKYFQRLAEEEAAP</sequence>
<evidence type="ECO:0000256" key="1">
    <source>
        <dbReference type="SAM" id="MobiDB-lite"/>
    </source>
</evidence>
<dbReference type="EMBL" id="SJPQ01000003">
    <property type="protein sequence ID" value="TWT87266.1"/>
    <property type="molecule type" value="Genomic_DNA"/>
</dbReference>
<evidence type="ECO:0000313" key="4">
    <source>
        <dbReference type="Proteomes" id="UP000315440"/>
    </source>
</evidence>
<dbReference type="AlphaFoldDB" id="A0A5C5ZJ41"/>
<feature type="compositionally biased region" description="Low complexity" evidence="1">
    <location>
        <begin position="157"/>
        <end position="167"/>
    </location>
</feature>
<accession>A0A5C5ZJ41</accession>
<keyword evidence="2" id="KW-0732">Signal</keyword>
<keyword evidence="4" id="KW-1185">Reference proteome</keyword>
<reference evidence="3 4" key="1">
    <citation type="submission" date="2019-02" db="EMBL/GenBank/DDBJ databases">
        <title>Deep-cultivation of Planctomycetes and their phenomic and genomic characterization uncovers novel biology.</title>
        <authorList>
            <person name="Wiegand S."/>
            <person name="Jogler M."/>
            <person name="Boedeker C."/>
            <person name="Pinto D."/>
            <person name="Vollmers J."/>
            <person name="Rivas-Marin E."/>
            <person name="Kohn T."/>
            <person name="Peeters S.H."/>
            <person name="Heuer A."/>
            <person name="Rast P."/>
            <person name="Oberbeckmann S."/>
            <person name="Bunk B."/>
            <person name="Jeske O."/>
            <person name="Meyerdierks A."/>
            <person name="Storesund J.E."/>
            <person name="Kallscheuer N."/>
            <person name="Luecker S."/>
            <person name="Lage O.M."/>
            <person name="Pohl T."/>
            <person name="Merkel B.J."/>
            <person name="Hornburger P."/>
            <person name="Mueller R.-W."/>
            <person name="Bruemmer F."/>
            <person name="Labrenz M."/>
            <person name="Spormann A.M."/>
            <person name="Op Den Camp H."/>
            <person name="Overmann J."/>
            <person name="Amann R."/>
            <person name="Jetten M.S.M."/>
            <person name="Mascher T."/>
            <person name="Medema M.H."/>
            <person name="Devos D.P."/>
            <person name="Kaster A.-K."/>
            <person name="Ovreas L."/>
            <person name="Rohde M."/>
            <person name="Galperin M.Y."/>
            <person name="Jogler C."/>
        </authorList>
    </citation>
    <scope>NUCLEOTIDE SEQUENCE [LARGE SCALE GENOMIC DNA]</scope>
    <source>
        <strain evidence="3 4">Mal64</strain>
    </source>
</reference>
<feature type="region of interest" description="Disordered" evidence="1">
    <location>
        <begin position="33"/>
        <end position="80"/>
    </location>
</feature>